<dbReference type="Pfam" id="PF13419">
    <property type="entry name" value="HAD_2"/>
    <property type="match status" value="1"/>
</dbReference>
<comment type="similarity">
    <text evidence="1">Belongs to the HAD-like hydrolase superfamily. CbbY/CbbZ/Gph/YieH family.</text>
</comment>
<dbReference type="Proteomes" id="UP000064893">
    <property type="component" value="Chromosome"/>
</dbReference>
<reference evidence="2 3" key="1">
    <citation type="submission" date="2015-11" db="EMBL/GenBank/DDBJ databases">
        <title>Description and complete genome sequence of a novel strain predominating in hypersaline microbial mats and representing a new family of the Bacteriodetes phylum.</title>
        <authorList>
            <person name="Spring S."/>
            <person name="Bunk B."/>
            <person name="Sproer C."/>
            <person name="Klenk H.-P."/>
        </authorList>
    </citation>
    <scope>NUCLEOTIDE SEQUENCE [LARGE SCALE GENOMIC DNA]</scope>
    <source>
        <strain evidence="2 3">L21-Spi-D4</strain>
    </source>
</reference>
<keyword evidence="3" id="KW-1185">Reference proteome</keyword>
<dbReference type="NCBIfam" id="TIGR02009">
    <property type="entry name" value="PGMB-YQAB-SF"/>
    <property type="match status" value="1"/>
</dbReference>
<dbReference type="KEGG" id="blq:L21SP5_02752"/>
<protein>
    <submittedName>
        <fullName evidence="2">Fructose-1-phosphate phosphatase YqaB</fullName>
        <ecNumber evidence="2">3.1.3.-</ecNumber>
    </submittedName>
</protein>
<dbReference type="GO" id="GO:0050308">
    <property type="term" value="F:sugar-phosphatase activity"/>
    <property type="evidence" value="ECO:0007669"/>
    <property type="project" value="TreeGrafter"/>
</dbReference>
<dbReference type="InterPro" id="IPR010976">
    <property type="entry name" value="B-phosphoglucomutase_hydrolase"/>
</dbReference>
<dbReference type="AlphaFoldDB" id="A0A0S2I2A8"/>
<dbReference type="EC" id="3.1.3.-" evidence="2"/>
<evidence type="ECO:0000313" key="2">
    <source>
        <dbReference type="EMBL" id="ALO16375.1"/>
    </source>
</evidence>
<dbReference type="SUPFAM" id="SSF56784">
    <property type="entry name" value="HAD-like"/>
    <property type="match status" value="1"/>
</dbReference>
<dbReference type="SFLD" id="SFLDG01129">
    <property type="entry name" value="C1.5:_HAD__Beta-PGM__Phosphata"/>
    <property type="match status" value="1"/>
</dbReference>
<dbReference type="Gene3D" id="3.40.50.1000">
    <property type="entry name" value="HAD superfamily/HAD-like"/>
    <property type="match status" value="1"/>
</dbReference>
<dbReference type="STRING" id="1307839.L21SP5_02752"/>
<evidence type="ECO:0000256" key="1">
    <source>
        <dbReference type="ARBA" id="ARBA00006171"/>
    </source>
</evidence>
<dbReference type="InterPro" id="IPR051806">
    <property type="entry name" value="HAD-like_SPP"/>
</dbReference>
<organism evidence="2 3">
    <name type="scientific">Salinivirga cyanobacteriivorans</name>
    <dbReference type="NCBI Taxonomy" id="1307839"/>
    <lineage>
        <taxon>Bacteria</taxon>
        <taxon>Pseudomonadati</taxon>
        <taxon>Bacteroidota</taxon>
        <taxon>Bacteroidia</taxon>
        <taxon>Bacteroidales</taxon>
        <taxon>Salinivirgaceae</taxon>
        <taxon>Salinivirga</taxon>
    </lineage>
</organism>
<keyword evidence="2" id="KW-0378">Hydrolase</keyword>
<dbReference type="PANTHER" id="PTHR43481">
    <property type="entry name" value="FRUCTOSE-1-PHOSPHATE PHOSPHATASE"/>
    <property type="match status" value="1"/>
</dbReference>
<dbReference type="PRINTS" id="PR00413">
    <property type="entry name" value="HADHALOGNASE"/>
</dbReference>
<dbReference type="SFLD" id="SFLDG01135">
    <property type="entry name" value="C1.5.6:_HAD__Beta-PGM__Phospha"/>
    <property type="match status" value="1"/>
</dbReference>
<gene>
    <name evidence="2" type="primary">yqaB</name>
    <name evidence="2" type="ORF">L21SP5_02752</name>
</gene>
<dbReference type="CDD" id="cd07505">
    <property type="entry name" value="HAD_BPGM-like"/>
    <property type="match status" value="1"/>
</dbReference>
<dbReference type="InterPro" id="IPR023198">
    <property type="entry name" value="PGP-like_dom2"/>
</dbReference>
<proteinExistence type="inferred from homology"/>
<dbReference type="Gene3D" id="1.10.150.240">
    <property type="entry name" value="Putative phosphatase, domain 2"/>
    <property type="match status" value="1"/>
</dbReference>
<accession>A0A0S2I2A8</accession>
<name>A0A0S2I2A8_9BACT</name>
<dbReference type="NCBIfam" id="TIGR01509">
    <property type="entry name" value="HAD-SF-IA-v3"/>
    <property type="match status" value="1"/>
</dbReference>
<dbReference type="OrthoDB" id="9797743at2"/>
<dbReference type="InterPro" id="IPR023214">
    <property type="entry name" value="HAD_sf"/>
</dbReference>
<dbReference type="InterPro" id="IPR006439">
    <property type="entry name" value="HAD-SF_hydro_IA"/>
</dbReference>
<dbReference type="SFLD" id="SFLDS00003">
    <property type="entry name" value="Haloacid_Dehalogenase"/>
    <property type="match status" value="1"/>
</dbReference>
<evidence type="ECO:0000313" key="3">
    <source>
        <dbReference type="Proteomes" id="UP000064893"/>
    </source>
</evidence>
<dbReference type="EMBL" id="CP013118">
    <property type="protein sequence ID" value="ALO16375.1"/>
    <property type="molecule type" value="Genomic_DNA"/>
</dbReference>
<dbReference type="InterPro" id="IPR036412">
    <property type="entry name" value="HAD-like_sf"/>
</dbReference>
<dbReference type="PANTHER" id="PTHR43481:SF4">
    <property type="entry name" value="GLYCEROL-1-PHOSPHATE PHOSPHOHYDROLASE 1-RELATED"/>
    <property type="match status" value="1"/>
</dbReference>
<sequence>MDQGICNGPRGFIFDLDGTLANSMPVHLAAWQAVGEQYGFEYTEEDLNRYAGMSGGEIVRIINEKQNLELDPDEITNQKEARFLENIHKVEPIRPVMRLLARYANQVPVSVGTGSFRRVALQILEAIGLSDSVELLVTADDVDKHKPDPDTFLKCAELMNVSPEECLVFEDAELGFQAAKNAGMQYIDVRKFY</sequence>
<dbReference type="RefSeq" id="WP_057953752.1">
    <property type="nucleotide sequence ID" value="NZ_CP013118.1"/>
</dbReference>
<dbReference type="InterPro" id="IPR041492">
    <property type="entry name" value="HAD_2"/>
</dbReference>